<keyword evidence="2" id="KW-1185">Reference proteome</keyword>
<protein>
    <submittedName>
        <fullName evidence="1">Uncharacterized protein</fullName>
    </submittedName>
</protein>
<name>A0A369VVT4_9SPHN</name>
<comment type="caution">
    <text evidence="1">The sequence shown here is derived from an EMBL/GenBank/DDBJ whole genome shotgun (WGS) entry which is preliminary data.</text>
</comment>
<evidence type="ECO:0000313" key="1">
    <source>
        <dbReference type="EMBL" id="RDE06506.1"/>
    </source>
</evidence>
<dbReference type="AlphaFoldDB" id="A0A369VVT4"/>
<sequence length="135" mass="15817">MLDSLEDYRERMVAIIDRVRPYLTECTPAGVAEIVRSRDEMARVLTIFQLFVHREIFEPLTAGIDPARRRLGTELKTECILLTEEFRHSKRRWNDVDLALHWAEYQPAAVAFRRRILDHLDRVAALGRHELLHAA</sequence>
<dbReference type="RefSeq" id="WP_114686090.1">
    <property type="nucleotide sequence ID" value="NZ_QQNB01000001.1"/>
</dbReference>
<reference evidence="1 2" key="1">
    <citation type="submission" date="2018-07" db="EMBL/GenBank/DDBJ databases">
        <title>a novel species of Sphingomonas isolated from the rhizosphere soil of Araceae plant.</title>
        <authorList>
            <person name="Zhiyong W."/>
            <person name="Qinglan Z."/>
            <person name="Zhiwei F."/>
            <person name="Ding X."/>
            <person name="Gejiao W."/>
            <person name="Shixue Z."/>
        </authorList>
    </citation>
    <scope>NUCLEOTIDE SEQUENCE [LARGE SCALE GENOMIC DNA]</scope>
    <source>
        <strain evidence="1 2">WZY 27</strain>
    </source>
</reference>
<accession>A0A369VVT4</accession>
<evidence type="ECO:0000313" key="2">
    <source>
        <dbReference type="Proteomes" id="UP000253918"/>
    </source>
</evidence>
<dbReference type="Proteomes" id="UP000253918">
    <property type="component" value="Unassembled WGS sequence"/>
</dbReference>
<gene>
    <name evidence="1" type="ORF">DVW87_01975</name>
</gene>
<dbReference type="EMBL" id="QQNB01000001">
    <property type="protein sequence ID" value="RDE06506.1"/>
    <property type="molecule type" value="Genomic_DNA"/>
</dbReference>
<proteinExistence type="predicted"/>
<dbReference type="OrthoDB" id="7559565at2"/>
<organism evidence="1 2">
    <name type="scientific">Sphingomonas aracearum</name>
    <dbReference type="NCBI Taxonomy" id="2283317"/>
    <lineage>
        <taxon>Bacteria</taxon>
        <taxon>Pseudomonadati</taxon>
        <taxon>Pseudomonadota</taxon>
        <taxon>Alphaproteobacteria</taxon>
        <taxon>Sphingomonadales</taxon>
        <taxon>Sphingomonadaceae</taxon>
        <taxon>Sphingomonas</taxon>
    </lineage>
</organism>